<accession>A0ABQ4Q3W8</accession>
<sequence>MPKSAPERAMHTRFAILLAAGLLAACASRDDRTPAGRPGGPSDDRVETRRDATSTAQTVEGYKRDVAQRISQVNSTRVYVGRPQALLRSVVVVRYTVDSGGSLIRSEIMRSNRDRETESTALATLRGAAPFPKPASHLLRHGRLELAETWLFNSDGRFQLRSIAEPQMDQ</sequence>
<dbReference type="PROSITE" id="PS51257">
    <property type="entry name" value="PROKAR_LIPOPROTEIN"/>
    <property type="match status" value="1"/>
</dbReference>
<name>A0ABQ4Q3W8_9BURK</name>
<reference evidence="6 7" key="1">
    <citation type="journal article" date="2022" name="Int. J. Syst. Evol. Microbiol.">
        <title>Noviherbaspirillum aridicola sp. nov., isolated from an arid soil in Pakistan.</title>
        <authorList>
            <person name="Khan I.U."/>
            <person name="Saqib M."/>
            <person name="Amin A."/>
            <person name="Hussain F."/>
            <person name="Li L."/>
            <person name="Liu Y.H."/>
            <person name="Fang B.Z."/>
            <person name="Ahmed I."/>
            <person name="Li W.J."/>
        </authorList>
    </citation>
    <scope>NUCLEOTIDE SEQUENCE [LARGE SCALE GENOMIC DNA]</scope>
    <source>
        <strain evidence="6 7">NCCP-691</strain>
    </source>
</reference>
<dbReference type="Gene3D" id="3.30.1150.10">
    <property type="match status" value="1"/>
</dbReference>
<comment type="subcellular location">
    <subcellularLocation>
        <location evidence="1">Membrane</location>
        <topology evidence="1">Single-pass membrane protein</topology>
    </subcellularLocation>
</comment>
<feature type="region of interest" description="Disordered" evidence="5">
    <location>
        <begin position="29"/>
        <end position="55"/>
    </location>
</feature>
<organism evidence="6 7">
    <name type="scientific">Noviherbaspirillum aridicola</name>
    <dbReference type="NCBI Taxonomy" id="2849687"/>
    <lineage>
        <taxon>Bacteria</taxon>
        <taxon>Pseudomonadati</taxon>
        <taxon>Pseudomonadota</taxon>
        <taxon>Betaproteobacteria</taxon>
        <taxon>Burkholderiales</taxon>
        <taxon>Oxalobacteraceae</taxon>
        <taxon>Noviherbaspirillum</taxon>
    </lineage>
</organism>
<keyword evidence="7" id="KW-1185">Reference proteome</keyword>
<keyword evidence="2" id="KW-0812">Transmembrane</keyword>
<dbReference type="NCBIfam" id="TIGR01352">
    <property type="entry name" value="tonB_Cterm"/>
    <property type="match status" value="1"/>
</dbReference>
<keyword evidence="4" id="KW-0472">Membrane</keyword>
<evidence type="ECO:0000313" key="7">
    <source>
        <dbReference type="Proteomes" id="UP000887222"/>
    </source>
</evidence>
<dbReference type="Proteomes" id="UP000887222">
    <property type="component" value="Unassembled WGS sequence"/>
</dbReference>
<evidence type="ECO:0008006" key="8">
    <source>
        <dbReference type="Google" id="ProtNLM"/>
    </source>
</evidence>
<proteinExistence type="predicted"/>
<evidence type="ECO:0000256" key="5">
    <source>
        <dbReference type="SAM" id="MobiDB-lite"/>
    </source>
</evidence>
<gene>
    <name evidence="6" type="ORF">NCCP691_17400</name>
</gene>
<comment type="caution">
    <text evidence="6">The sequence shown here is derived from an EMBL/GenBank/DDBJ whole genome shotgun (WGS) entry which is preliminary data.</text>
</comment>
<dbReference type="InterPro" id="IPR006260">
    <property type="entry name" value="TonB/TolA_C"/>
</dbReference>
<dbReference type="EMBL" id="BPMK01000007">
    <property type="protein sequence ID" value="GIZ51726.1"/>
    <property type="molecule type" value="Genomic_DNA"/>
</dbReference>
<feature type="compositionally biased region" description="Basic and acidic residues" evidence="5">
    <location>
        <begin position="42"/>
        <end position="52"/>
    </location>
</feature>
<evidence type="ECO:0000256" key="1">
    <source>
        <dbReference type="ARBA" id="ARBA00004167"/>
    </source>
</evidence>
<evidence type="ECO:0000256" key="3">
    <source>
        <dbReference type="ARBA" id="ARBA00022989"/>
    </source>
</evidence>
<keyword evidence="3" id="KW-1133">Transmembrane helix</keyword>
<evidence type="ECO:0000256" key="4">
    <source>
        <dbReference type="ARBA" id="ARBA00023136"/>
    </source>
</evidence>
<evidence type="ECO:0000313" key="6">
    <source>
        <dbReference type="EMBL" id="GIZ51726.1"/>
    </source>
</evidence>
<dbReference type="SUPFAM" id="SSF74653">
    <property type="entry name" value="TolA/TonB C-terminal domain"/>
    <property type="match status" value="1"/>
</dbReference>
<evidence type="ECO:0000256" key="2">
    <source>
        <dbReference type="ARBA" id="ARBA00022692"/>
    </source>
</evidence>
<protein>
    <recommendedName>
        <fullName evidence="8">Protein TonB</fullName>
    </recommendedName>
</protein>